<evidence type="ECO:0000256" key="5">
    <source>
        <dbReference type="SAM" id="SignalP"/>
    </source>
</evidence>
<dbReference type="Proteomes" id="UP000007590">
    <property type="component" value="Chromosome"/>
</dbReference>
<reference evidence="8" key="1">
    <citation type="submission" date="2012-02" db="EMBL/GenBank/DDBJ databases">
        <title>The complete genome of Solitalea canadensis DSM 3403.</title>
        <authorList>
            <consortium name="US DOE Joint Genome Institute (JGI-PGF)"/>
            <person name="Lucas S."/>
            <person name="Copeland A."/>
            <person name="Lapidus A."/>
            <person name="Glavina del Rio T."/>
            <person name="Dalin E."/>
            <person name="Tice H."/>
            <person name="Bruce D."/>
            <person name="Goodwin L."/>
            <person name="Pitluck S."/>
            <person name="Peters L."/>
            <person name="Ovchinnikova G."/>
            <person name="Lu M."/>
            <person name="Kyrpides N."/>
            <person name="Mavromatis K."/>
            <person name="Ivanova N."/>
            <person name="Brettin T."/>
            <person name="Detter J.C."/>
            <person name="Han C."/>
            <person name="Larimer F."/>
            <person name="Land M."/>
            <person name="Hauser L."/>
            <person name="Markowitz V."/>
            <person name="Cheng J.-F."/>
            <person name="Hugenholtz P."/>
            <person name="Woyke T."/>
            <person name="Wu D."/>
            <person name="Spring S."/>
            <person name="Schroeder M."/>
            <person name="Kopitz M."/>
            <person name="Brambilla E."/>
            <person name="Klenk H.-P."/>
            <person name="Eisen J.A."/>
        </authorList>
    </citation>
    <scope>NUCLEOTIDE SEQUENCE</scope>
    <source>
        <strain evidence="8">DSM 3403</strain>
    </source>
</reference>
<comment type="similarity">
    <text evidence="4">Belongs to the TonB-dependent receptor family.</text>
</comment>
<keyword evidence="8" id="KW-0675">Receptor</keyword>
<evidence type="ECO:0000259" key="6">
    <source>
        <dbReference type="Pfam" id="PF00593"/>
    </source>
</evidence>
<evidence type="ECO:0000313" key="8">
    <source>
        <dbReference type="EMBL" id="AFD05540.1"/>
    </source>
</evidence>
<feature type="domain" description="TonB-dependent receptor-like beta-barrel" evidence="6">
    <location>
        <begin position="498"/>
        <end position="885"/>
    </location>
</feature>
<dbReference type="Pfam" id="PF07715">
    <property type="entry name" value="Plug"/>
    <property type="match status" value="1"/>
</dbReference>
<evidence type="ECO:0000256" key="2">
    <source>
        <dbReference type="ARBA" id="ARBA00023136"/>
    </source>
</evidence>
<keyword evidence="9" id="KW-1185">Reference proteome</keyword>
<evidence type="ECO:0000259" key="7">
    <source>
        <dbReference type="Pfam" id="PF07715"/>
    </source>
</evidence>
<gene>
    <name evidence="8" type="ordered locus">Solca_0400</name>
</gene>
<dbReference type="EMBL" id="CP003349">
    <property type="protein sequence ID" value="AFD05540.1"/>
    <property type="molecule type" value="Genomic_DNA"/>
</dbReference>
<organism evidence="8 9">
    <name type="scientific">Solitalea canadensis (strain ATCC 29591 / DSM 3403 / JCM 21819 / LMG 8368 / NBRC 15130 / NCIMB 12057 / USAM 9D)</name>
    <name type="common">Flexibacter canadensis</name>
    <dbReference type="NCBI Taxonomy" id="929556"/>
    <lineage>
        <taxon>Bacteria</taxon>
        <taxon>Pseudomonadati</taxon>
        <taxon>Bacteroidota</taxon>
        <taxon>Sphingobacteriia</taxon>
        <taxon>Sphingobacteriales</taxon>
        <taxon>Sphingobacteriaceae</taxon>
        <taxon>Solitalea</taxon>
    </lineage>
</organism>
<dbReference type="eggNOG" id="COG1629">
    <property type="taxonomic scope" value="Bacteria"/>
</dbReference>
<feature type="domain" description="TonB-dependent receptor plug" evidence="7">
    <location>
        <begin position="151"/>
        <end position="244"/>
    </location>
</feature>
<dbReference type="Pfam" id="PF00593">
    <property type="entry name" value="TonB_dep_Rec_b-barrel"/>
    <property type="match status" value="1"/>
</dbReference>
<dbReference type="SUPFAM" id="SSF49464">
    <property type="entry name" value="Carboxypeptidase regulatory domain-like"/>
    <property type="match status" value="1"/>
</dbReference>
<dbReference type="AlphaFoldDB" id="H8KP18"/>
<proteinExistence type="inferred from homology"/>
<keyword evidence="2 4" id="KW-0472">Membrane</keyword>
<dbReference type="STRING" id="929556.Solca_0400"/>
<dbReference type="GO" id="GO:0009279">
    <property type="term" value="C:cell outer membrane"/>
    <property type="evidence" value="ECO:0007669"/>
    <property type="project" value="UniProtKB-SubCell"/>
</dbReference>
<dbReference type="KEGG" id="scn:Solca_0400"/>
<dbReference type="InterPro" id="IPR037066">
    <property type="entry name" value="Plug_dom_sf"/>
</dbReference>
<dbReference type="InterPro" id="IPR000531">
    <property type="entry name" value="Beta-barrel_TonB"/>
</dbReference>
<feature type="signal peptide" evidence="5">
    <location>
        <begin position="1"/>
        <end position="35"/>
    </location>
</feature>
<dbReference type="PANTHER" id="PTHR40980:SF5">
    <property type="entry name" value="TONB-DEPENDENT RECEPTOR"/>
    <property type="match status" value="1"/>
</dbReference>
<evidence type="ECO:0000256" key="1">
    <source>
        <dbReference type="ARBA" id="ARBA00004442"/>
    </source>
</evidence>
<dbReference type="SUPFAM" id="SSF56935">
    <property type="entry name" value="Porins"/>
    <property type="match status" value="1"/>
</dbReference>
<dbReference type="Gene3D" id="2.60.40.1120">
    <property type="entry name" value="Carboxypeptidase-like, regulatory domain"/>
    <property type="match status" value="1"/>
</dbReference>
<evidence type="ECO:0000256" key="4">
    <source>
        <dbReference type="RuleBase" id="RU003357"/>
    </source>
</evidence>
<sequence>MPETKYKVKVKNNCISKFLSLTILMLIISITTAMAQNGKIIGKVTDKGFNEPIVGLPVIVKGSQKVSPTSIDGRYELSLPAGTYTLEFKYISYKTKVVSEVAVKAGKVTELNVVMDDAATELGEVVVASSYKKESVNALYSLQKSNIRVSDGISAEVIKRSPDKNTSEVLKRISGTSIQDNKFVVVRGLSDRYNVSLMNNAALPSTETDKRAFSFDIIPSNLIDNIVINKTASPDLPGDFSGGAVQITTRDFPVEPVFSFTLGTGINTQSTFKDYQSANTGTLDFLGFLDNSRNLPSSYTAVRNNYPAMPISDAQQVSMAFPNTYGVAKTGTTLPNANMQLTIGNNKNYQSGSRLGYLASLSYRTQRDILLRERSDYNLDKIQVVRNNDELYNYSNNLGGLLNFAYSKGNNKFALKNFYNNTFKNSYADRNGLITDESGGNNLNNIGSFNDVYQSSLFNSVLEGQHLLSKSNINIDWNASFANTSKDQPDQKIVEAIKSDGSTDPYYVTLSNYNSPAIQNAGRVYSKLNENVYSGNLNAAIPFKLFNENHKIKIGGTSVYRSRDFKIDALGYASAGFNPVKIDLANGVNFNNIFSQQSMQSNNLMLSVISSNSYDYDGTVNTNSGYVMFDNKLAKNLRLIWGARVEAFKMDLTPAKNKAAKQEYNQTDILPSANLIYSVTEKSNIRTSFSKNVNRPEFREIAQFQYFDFETDFNIVGNPNLKIAKITNADVRYEFYPAAGEIISVSAFYKKFENPIEQTNNGSRVFTFVNAESANDYGLEIELRKKLSFFGGANFWNNMNFYVNASYIKSDVKLGTDVRQRPLQGQSPYLINSGLQYNDGKFGANIMYNRTGQRMLYVGTSGGADIYEAPRDIIDLQISHKMFKDNAELRLTAGDILAQQIRYYYNFGGSTNYQAESDRVINSIQPGRTFSLSFSYNLPYKK</sequence>
<keyword evidence="4" id="KW-0798">TonB box</keyword>
<dbReference type="PANTHER" id="PTHR40980">
    <property type="entry name" value="PLUG DOMAIN-CONTAINING PROTEIN"/>
    <property type="match status" value="1"/>
</dbReference>
<dbReference type="InterPro" id="IPR036942">
    <property type="entry name" value="Beta-barrel_TonB_sf"/>
</dbReference>
<dbReference type="InterPro" id="IPR008969">
    <property type="entry name" value="CarboxyPept-like_regulatory"/>
</dbReference>
<dbReference type="Gene3D" id="2.170.130.10">
    <property type="entry name" value="TonB-dependent receptor, plug domain"/>
    <property type="match status" value="1"/>
</dbReference>
<protein>
    <submittedName>
        <fullName evidence="8">Outer membrane receptor protein</fullName>
    </submittedName>
</protein>
<keyword evidence="5" id="KW-0732">Signal</keyword>
<accession>H8KP18</accession>
<dbReference type="HOGENOM" id="CLU_006935_0_0_10"/>
<dbReference type="eggNOG" id="COG4771">
    <property type="taxonomic scope" value="Bacteria"/>
</dbReference>
<feature type="chain" id="PRO_5003614319" evidence="5">
    <location>
        <begin position="36"/>
        <end position="942"/>
    </location>
</feature>
<dbReference type="Gene3D" id="2.40.170.20">
    <property type="entry name" value="TonB-dependent receptor, beta-barrel domain"/>
    <property type="match status" value="1"/>
</dbReference>
<comment type="subcellular location">
    <subcellularLocation>
        <location evidence="1 4">Cell outer membrane</location>
    </subcellularLocation>
</comment>
<evidence type="ECO:0000313" key="9">
    <source>
        <dbReference type="Proteomes" id="UP000007590"/>
    </source>
</evidence>
<evidence type="ECO:0000256" key="3">
    <source>
        <dbReference type="ARBA" id="ARBA00023237"/>
    </source>
</evidence>
<dbReference type="InterPro" id="IPR012910">
    <property type="entry name" value="Plug_dom"/>
</dbReference>
<keyword evidence="3" id="KW-0998">Cell outer membrane</keyword>
<name>H8KP18_SOLCM</name>
<dbReference type="Pfam" id="PF13715">
    <property type="entry name" value="CarbopepD_reg_2"/>
    <property type="match status" value="1"/>
</dbReference>